<feature type="transmembrane region" description="Helical" evidence="7">
    <location>
        <begin position="269"/>
        <end position="289"/>
    </location>
</feature>
<organism evidence="9 10">
    <name type="scientific">Solidesulfovibrio magneticus (strain ATCC 700980 / DSM 13731 / RS-1)</name>
    <name type="common">Desulfovibrio magneticus</name>
    <dbReference type="NCBI Taxonomy" id="573370"/>
    <lineage>
        <taxon>Bacteria</taxon>
        <taxon>Pseudomonadati</taxon>
        <taxon>Thermodesulfobacteriota</taxon>
        <taxon>Desulfovibrionia</taxon>
        <taxon>Desulfovibrionales</taxon>
        <taxon>Desulfovibrionaceae</taxon>
        <taxon>Solidesulfovibrio</taxon>
    </lineage>
</organism>
<dbReference type="eggNOG" id="COG2814">
    <property type="taxonomic scope" value="Bacteria"/>
</dbReference>
<evidence type="ECO:0000256" key="7">
    <source>
        <dbReference type="SAM" id="Phobius"/>
    </source>
</evidence>
<evidence type="ECO:0000313" key="10">
    <source>
        <dbReference type="Proteomes" id="UP000009071"/>
    </source>
</evidence>
<dbReference type="Proteomes" id="UP000009071">
    <property type="component" value="Chromosome"/>
</dbReference>
<dbReference type="PROSITE" id="PS50850">
    <property type="entry name" value="MFS"/>
    <property type="match status" value="1"/>
</dbReference>
<dbReference type="Gene3D" id="1.20.1250.20">
    <property type="entry name" value="MFS general substrate transporter like domains"/>
    <property type="match status" value="1"/>
</dbReference>
<feature type="transmembrane region" description="Helical" evidence="7">
    <location>
        <begin position="27"/>
        <end position="51"/>
    </location>
</feature>
<dbReference type="InterPro" id="IPR020846">
    <property type="entry name" value="MFS_dom"/>
</dbReference>
<feature type="transmembrane region" description="Helical" evidence="7">
    <location>
        <begin position="114"/>
        <end position="132"/>
    </location>
</feature>
<evidence type="ECO:0000256" key="2">
    <source>
        <dbReference type="ARBA" id="ARBA00022448"/>
    </source>
</evidence>
<evidence type="ECO:0000256" key="6">
    <source>
        <dbReference type="ARBA" id="ARBA00023136"/>
    </source>
</evidence>
<evidence type="ECO:0000256" key="5">
    <source>
        <dbReference type="ARBA" id="ARBA00022989"/>
    </source>
</evidence>
<gene>
    <name evidence="9" type="ordered locus">DMR_22090</name>
</gene>
<feature type="domain" description="Major facilitator superfamily (MFS) profile" evidence="8">
    <location>
        <begin position="24"/>
        <end position="411"/>
    </location>
</feature>
<dbReference type="Pfam" id="PF05977">
    <property type="entry name" value="MFS_3"/>
    <property type="match status" value="1"/>
</dbReference>
<feature type="transmembrane region" description="Helical" evidence="7">
    <location>
        <begin position="235"/>
        <end position="257"/>
    </location>
</feature>
<feature type="transmembrane region" description="Helical" evidence="7">
    <location>
        <begin position="57"/>
        <end position="78"/>
    </location>
</feature>
<keyword evidence="4 7" id="KW-0812">Transmembrane</keyword>
<dbReference type="InterPro" id="IPR010290">
    <property type="entry name" value="TM_effector"/>
</dbReference>
<feature type="transmembrane region" description="Helical" evidence="7">
    <location>
        <begin position="357"/>
        <end position="382"/>
    </location>
</feature>
<name>C4XSK3_SOLM1</name>
<keyword evidence="10" id="KW-1185">Reference proteome</keyword>
<reference evidence="9 10" key="1">
    <citation type="journal article" date="2009" name="Genome Res.">
        <title>Whole genome sequence of Desulfovibrio magneticus strain RS-1 revealed common gene clusters in magnetotactic bacteria.</title>
        <authorList>
            <person name="Nakazawa H."/>
            <person name="Arakaki A."/>
            <person name="Narita-Yamada S."/>
            <person name="Yashiro I."/>
            <person name="Jinno K."/>
            <person name="Aoki N."/>
            <person name="Tsuruyama A."/>
            <person name="Okamura Y."/>
            <person name="Tanikawa S."/>
            <person name="Fujita N."/>
            <person name="Takeyama H."/>
            <person name="Matsunaga T."/>
        </authorList>
    </citation>
    <scope>NUCLEOTIDE SEQUENCE [LARGE SCALE GENOMIC DNA]</scope>
    <source>
        <strain evidence="10">ATCC 700980 / DSM 13731 / RS-1</strain>
    </source>
</reference>
<feature type="transmembrane region" description="Helical" evidence="7">
    <location>
        <begin position="388"/>
        <end position="406"/>
    </location>
</feature>
<keyword evidence="5 7" id="KW-1133">Transmembrane helix</keyword>
<keyword evidence="6 7" id="KW-0472">Membrane</keyword>
<evidence type="ECO:0000259" key="8">
    <source>
        <dbReference type="PROSITE" id="PS50850"/>
    </source>
</evidence>
<dbReference type="KEGG" id="dma:DMR_22090"/>
<dbReference type="PANTHER" id="PTHR23513">
    <property type="entry name" value="INTEGRAL MEMBRANE EFFLUX PROTEIN-RELATED"/>
    <property type="match status" value="1"/>
</dbReference>
<evidence type="ECO:0000256" key="1">
    <source>
        <dbReference type="ARBA" id="ARBA00004651"/>
    </source>
</evidence>
<dbReference type="EMBL" id="AP010904">
    <property type="protein sequence ID" value="BAH75700.1"/>
    <property type="molecule type" value="Genomic_DNA"/>
</dbReference>
<dbReference type="STRING" id="573370.DMR_22090"/>
<evidence type="ECO:0000256" key="4">
    <source>
        <dbReference type="ARBA" id="ARBA00022692"/>
    </source>
</evidence>
<keyword evidence="3" id="KW-1003">Cell membrane</keyword>
<dbReference type="AlphaFoldDB" id="C4XSK3"/>
<accession>C4XSK3</accession>
<evidence type="ECO:0000313" key="9">
    <source>
        <dbReference type="EMBL" id="BAH75700.1"/>
    </source>
</evidence>
<sequence length="423" mass="44123">MLFFMPTPNAKARELLLRSFRHRNFRLFFAGQFISLTGTWMQSVAVSWLVYRLTGSSLALGLTGFASHIPVFVFGLWGGCLADRGNKRRILILAQAAAMVQALTLAWLTLSGTAALWQVVGLAAFLGLVNAVEMPTRQAFVVDMVGRDDLHNAIALNSSMFNSARVLGPALAGLLVAAIGEGWCFFVNGVSYLAVIAALAAMRLPPAPPAPACPPAGGAIRQGLAYAYGDMKIRAILSALVAVSLFVSVVMVLLPVMVNAVLGQGARELGFMTASMGAGSVVAAVTLALRRESRGLSRWRAVCGLGVGLCMMAFAASRTFALSAAIASALGFCLILFFAASNTILQLRTPDAMRGRVMALYAVTLVGMAPFGSLMAGGAASLLGAPRAIALAGGLCLAGVAASLYFEAVTHKASQDGPARPTH</sequence>
<dbReference type="InterPro" id="IPR036259">
    <property type="entry name" value="MFS_trans_sf"/>
</dbReference>
<dbReference type="GO" id="GO:0022857">
    <property type="term" value="F:transmembrane transporter activity"/>
    <property type="evidence" value="ECO:0007669"/>
    <property type="project" value="InterPro"/>
</dbReference>
<comment type="subcellular location">
    <subcellularLocation>
        <location evidence="1">Cell membrane</location>
        <topology evidence="1">Multi-pass membrane protein</topology>
    </subcellularLocation>
</comment>
<evidence type="ECO:0000256" key="3">
    <source>
        <dbReference type="ARBA" id="ARBA00022475"/>
    </source>
</evidence>
<feature type="transmembrane region" description="Helical" evidence="7">
    <location>
        <begin position="301"/>
        <end position="320"/>
    </location>
</feature>
<dbReference type="GO" id="GO:0005886">
    <property type="term" value="C:plasma membrane"/>
    <property type="evidence" value="ECO:0007669"/>
    <property type="project" value="UniProtKB-SubCell"/>
</dbReference>
<keyword evidence="2" id="KW-0813">Transport</keyword>
<dbReference type="PANTHER" id="PTHR23513:SF11">
    <property type="entry name" value="STAPHYLOFERRIN A TRANSPORTER"/>
    <property type="match status" value="1"/>
</dbReference>
<proteinExistence type="predicted"/>
<protein>
    <submittedName>
        <fullName evidence="9">Major facilitator superfamily protein</fullName>
    </submittedName>
</protein>
<dbReference type="HOGENOM" id="CLU_034180_11_2_7"/>
<feature type="transmembrane region" description="Helical" evidence="7">
    <location>
        <begin position="326"/>
        <end position="345"/>
    </location>
</feature>
<dbReference type="CDD" id="cd06173">
    <property type="entry name" value="MFS_MefA_like"/>
    <property type="match status" value="1"/>
</dbReference>
<dbReference type="SUPFAM" id="SSF103473">
    <property type="entry name" value="MFS general substrate transporter"/>
    <property type="match status" value="1"/>
</dbReference>